<dbReference type="EMBL" id="FNKO01000002">
    <property type="protein sequence ID" value="SDQ96806.1"/>
    <property type="molecule type" value="Genomic_DNA"/>
</dbReference>
<dbReference type="RefSeq" id="WP_245695828.1">
    <property type="nucleotide sequence ID" value="NZ_FNKO01000002.1"/>
</dbReference>
<evidence type="ECO:0000313" key="2">
    <source>
        <dbReference type="EMBL" id="SDQ96806.1"/>
    </source>
</evidence>
<keyword evidence="2" id="KW-0547">Nucleotide-binding</keyword>
<dbReference type="GO" id="GO:0005829">
    <property type="term" value="C:cytosol"/>
    <property type="evidence" value="ECO:0007669"/>
    <property type="project" value="TreeGrafter"/>
</dbReference>
<dbReference type="STRING" id="995062.SAMN04489718_2884"/>
<accession>A0A1H1F8P8</accession>
<keyword evidence="2" id="KW-0347">Helicase</keyword>
<protein>
    <submittedName>
        <fullName evidence="2">Helicase/secretion neighborhood CpaE-like protein</fullName>
    </submittedName>
</protein>
<keyword evidence="2" id="KW-0067">ATP-binding</keyword>
<dbReference type="SUPFAM" id="SSF52540">
    <property type="entry name" value="P-loop containing nucleoside triphosphate hydrolases"/>
    <property type="match status" value="1"/>
</dbReference>
<dbReference type="GO" id="GO:0004386">
    <property type="term" value="F:helicase activity"/>
    <property type="evidence" value="ECO:0007669"/>
    <property type="project" value="UniProtKB-KW"/>
</dbReference>
<dbReference type="GO" id="GO:0016887">
    <property type="term" value="F:ATP hydrolysis activity"/>
    <property type="evidence" value="ECO:0007669"/>
    <property type="project" value="TreeGrafter"/>
</dbReference>
<dbReference type="InterPro" id="IPR050625">
    <property type="entry name" value="ParA/MinD_ATPase"/>
</dbReference>
<gene>
    <name evidence="2" type="ORF">SAMN04489718_2884</name>
</gene>
<keyword evidence="2" id="KW-0378">Hydrolase</keyword>
<dbReference type="Pfam" id="PF26563">
    <property type="entry name" value="Rv3660c_N"/>
    <property type="match status" value="1"/>
</dbReference>
<dbReference type="GO" id="GO:0009898">
    <property type="term" value="C:cytoplasmic side of plasma membrane"/>
    <property type="evidence" value="ECO:0007669"/>
    <property type="project" value="TreeGrafter"/>
</dbReference>
<organism evidence="2 3">
    <name type="scientific">Actinopolyspora saharensis</name>
    <dbReference type="NCBI Taxonomy" id="995062"/>
    <lineage>
        <taxon>Bacteria</taxon>
        <taxon>Bacillati</taxon>
        <taxon>Actinomycetota</taxon>
        <taxon>Actinomycetes</taxon>
        <taxon>Actinopolysporales</taxon>
        <taxon>Actinopolysporaceae</taxon>
        <taxon>Actinopolyspora</taxon>
    </lineage>
</organism>
<proteinExistence type="predicted"/>
<dbReference type="Proteomes" id="UP000199301">
    <property type="component" value="Unassembled WGS sequence"/>
</dbReference>
<name>A0A1H1F8P8_9ACTN</name>
<dbReference type="PANTHER" id="PTHR43384">
    <property type="entry name" value="SEPTUM SITE-DETERMINING PROTEIN MIND HOMOLOG, CHLOROPLASTIC-RELATED"/>
    <property type="match status" value="1"/>
</dbReference>
<reference evidence="3" key="1">
    <citation type="submission" date="2016-10" db="EMBL/GenBank/DDBJ databases">
        <authorList>
            <person name="Varghese N."/>
            <person name="Submissions S."/>
        </authorList>
    </citation>
    <scope>NUCLEOTIDE SEQUENCE [LARGE SCALE GENOMIC DNA]</scope>
    <source>
        <strain evidence="3">DSM 45459</strain>
    </source>
</reference>
<evidence type="ECO:0000259" key="1">
    <source>
        <dbReference type="Pfam" id="PF26563"/>
    </source>
</evidence>
<dbReference type="GO" id="GO:0005524">
    <property type="term" value="F:ATP binding"/>
    <property type="evidence" value="ECO:0007669"/>
    <property type="project" value="TreeGrafter"/>
</dbReference>
<dbReference type="InterPro" id="IPR022521">
    <property type="entry name" value="Rv3660c"/>
</dbReference>
<feature type="domain" description="Rv3660c-like CheY-like N-terminal" evidence="1">
    <location>
        <begin position="9"/>
        <end position="114"/>
    </location>
</feature>
<dbReference type="PANTHER" id="PTHR43384:SF11">
    <property type="entry name" value="SEPTUM SITE DETERMINING PROTEIN"/>
    <property type="match status" value="1"/>
</dbReference>
<dbReference type="NCBIfam" id="TIGR03815">
    <property type="entry name" value="CpaE_hom_Actino"/>
    <property type="match status" value="1"/>
</dbReference>
<dbReference type="AlphaFoldDB" id="A0A1H1F8P8"/>
<dbReference type="GO" id="GO:0051782">
    <property type="term" value="P:negative regulation of cell division"/>
    <property type="evidence" value="ECO:0007669"/>
    <property type="project" value="TreeGrafter"/>
</dbReference>
<evidence type="ECO:0000313" key="3">
    <source>
        <dbReference type="Proteomes" id="UP000199301"/>
    </source>
</evidence>
<sequence length="367" mass="38052">MTARDPLIVTGDDELGEELSRIAAAAGCEPRRAAPEELEQGWRTARPVLLDPCAAAECAAAGLPRGTETVLVSRDPEPDFWRAAFRCGARHAVALPADEQWLVELLAGLDEQPVSGAGSVLAVLGGCGGAGASVFAALTAVLAAKQGRRCILLDCDPLGGGLDFALGEERAVGVRWSDLSIGTGRVTADALREALPTRRFGAGALSLLCPGRSGQGAGITKRSVEAVVEAGARAGETVVCDLPRTLDEPSAEVLRRADLTAVVIPAEVRACAAAGKLLTSLRERTESVRAVVRGPAPGGLEVSDVRRSVDVEIVAAMRADPRMAGLVDRFGLYALGSGMRGPSVRAARKVLGALGETRRETGDPDSR</sequence>
<dbReference type="InterPro" id="IPR027417">
    <property type="entry name" value="P-loop_NTPase"/>
</dbReference>
<dbReference type="InterPro" id="IPR059050">
    <property type="entry name" value="Rv3660c_N"/>
</dbReference>
<keyword evidence="3" id="KW-1185">Reference proteome</keyword>
<dbReference type="Gene3D" id="3.40.50.300">
    <property type="entry name" value="P-loop containing nucleotide triphosphate hydrolases"/>
    <property type="match status" value="1"/>
</dbReference>